<protein>
    <submittedName>
        <fullName evidence="1">Uncharacterized protein</fullName>
    </submittedName>
</protein>
<sequence length="162" mass="18822">MELFVTNSQKMPNLPREELQWSLASTSPEVESTTTKKFGKNLSWPPVHWKITPGFDKTRLDVAKGLFKRNGGDWIIDENPASLMPLVILEDDEALNDQSDSVIDKWYGNQCDAYYFIDDELPSDYYKYEMYNLMQQAGSRNKEKHLTDNTQIAEMENDYAYC</sequence>
<dbReference type="EMBL" id="BQNB010009720">
    <property type="protein sequence ID" value="GJS67468.1"/>
    <property type="molecule type" value="Genomic_DNA"/>
</dbReference>
<evidence type="ECO:0000313" key="1">
    <source>
        <dbReference type="EMBL" id="GJS67468.1"/>
    </source>
</evidence>
<gene>
    <name evidence="1" type="ORF">Tco_0682032</name>
</gene>
<keyword evidence="2" id="KW-1185">Reference proteome</keyword>
<evidence type="ECO:0000313" key="2">
    <source>
        <dbReference type="Proteomes" id="UP001151760"/>
    </source>
</evidence>
<name>A0ABQ4XQ22_9ASTR</name>
<accession>A0ABQ4XQ22</accession>
<comment type="caution">
    <text evidence="1">The sequence shown here is derived from an EMBL/GenBank/DDBJ whole genome shotgun (WGS) entry which is preliminary data.</text>
</comment>
<organism evidence="1 2">
    <name type="scientific">Tanacetum coccineum</name>
    <dbReference type="NCBI Taxonomy" id="301880"/>
    <lineage>
        <taxon>Eukaryota</taxon>
        <taxon>Viridiplantae</taxon>
        <taxon>Streptophyta</taxon>
        <taxon>Embryophyta</taxon>
        <taxon>Tracheophyta</taxon>
        <taxon>Spermatophyta</taxon>
        <taxon>Magnoliopsida</taxon>
        <taxon>eudicotyledons</taxon>
        <taxon>Gunneridae</taxon>
        <taxon>Pentapetalae</taxon>
        <taxon>asterids</taxon>
        <taxon>campanulids</taxon>
        <taxon>Asterales</taxon>
        <taxon>Asteraceae</taxon>
        <taxon>Asteroideae</taxon>
        <taxon>Anthemideae</taxon>
        <taxon>Anthemidinae</taxon>
        <taxon>Tanacetum</taxon>
    </lineage>
</organism>
<reference evidence="1" key="2">
    <citation type="submission" date="2022-01" db="EMBL/GenBank/DDBJ databases">
        <authorList>
            <person name="Yamashiro T."/>
            <person name="Shiraishi A."/>
            <person name="Satake H."/>
            <person name="Nakayama K."/>
        </authorList>
    </citation>
    <scope>NUCLEOTIDE SEQUENCE</scope>
</reference>
<dbReference type="Proteomes" id="UP001151760">
    <property type="component" value="Unassembled WGS sequence"/>
</dbReference>
<reference evidence="1" key="1">
    <citation type="journal article" date="2022" name="Int. J. Mol. Sci.">
        <title>Draft Genome of Tanacetum Coccineum: Genomic Comparison of Closely Related Tanacetum-Family Plants.</title>
        <authorList>
            <person name="Yamashiro T."/>
            <person name="Shiraishi A."/>
            <person name="Nakayama K."/>
            <person name="Satake H."/>
        </authorList>
    </citation>
    <scope>NUCLEOTIDE SEQUENCE</scope>
</reference>
<proteinExistence type="predicted"/>